<protein>
    <submittedName>
        <fullName evidence="1">Uncharacterized protein</fullName>
    </submittedName>
</protein>
<keyword evidence="2" id="KW-1185">Reference proteome</keyword>
<dbReference type="Proteomes" id="UP000304953">
    <property type="component" value="Unassembled WGS sequence"/>
</dbReference>
<organism evidence="1 2">
    <name type="scientific">Petralouisia muris</name>
    <dbReference type="NCBI Taxonomy" id="3032872"/>
    <lineage>
        <taxon>Bacteria</taxon>
        <taxon>Bacillati</taxon>
        <taxon>Bacillota</taxon>
        <taxon>Clostridia</taxon>
        <taxon>Lachnospirales</taxon>
        <taxon>Lachnospiraceae</taxon>
        <taxon>Petralouisia</taxon>
    </lineage>
</organism>
<accession>A0AC61S0G4</accession>
<reference evidence="1" key="1">
    <citation type="submission" date="2019-04" db="EMBL/GenBank/DDBJ databases">
        <title>Microbes associate with the intestines of laboratory mice.</title>
        <authorList>
            <person name="Navarre W."/>
            <person name="Wong E."/>
            <person name="Huang K."/>
            <person name="Tropini C."/>
            <person name="Ng K."/>
            <person name="Yu B."/>
        </authorList>
    </citation>
    <scope>NUCLEOTIDE SEQUENCE</scope>
    <source>
        <strain evidence="1">NM01_1-7b</strain>
    </source>
</reference>
<evidence type="ECO:0000313" key="1">
    <source>
        <dbReference type="EMBL" id="TGY97371.1"/>
    </source>
</evidence>
<name>A0AC61S0G4_9FIRM</name>
<dbReference type="EMBL" id="SRYA01000008">
    <property type="protein sequence ID" value="TGY97371.1"/>
    <property type="molecule type" value="Genomic_DNA"/>
</dbReference>
<evidence type="ECO:0000313" key="2">
    <source>
        <dbReference type="Proteomes" id="UP000304953"/>
    </source>
</evidence>
<proteinExistence type="predicted"/>
<gene>
    <name evidence="1" type="ORF">E5329_05535</name>
</gene>
<comment type="caution">
    <text evidence="1">The sequence shown here is derived from an EMBL/GenBank/DDBJ whole genome shotgun (WGS) entry which is preliminary data.</text>
</comment>
<sequence>MDEKLYANLEHAIEKGNSQKLIDCVPDIGLTCSVCNQTFKRIGEKKRKISKSVINEYEKNSRCSLISRKQCTMPCQALRELQKSYSSLPGAEILLQPMGIRGSDSNEMQALQYNVMKMEFEPAKNKHAYSQKELRFIETHIYRFRLNDPEYRSRQLFDFIRNVIDNNGKMPAYEFNNLIVKLFREKLSGKPREEVLKICESIFVITFPKMQ</sequence>